<feature type="transmembrane region" description="Helical" evidence="9">
    <location>
        <begin position="139"/>
        <end position="158"/>
    </location>
</feature>
<evidence type="ECO:0000313" key="13">
    <source>
        <dbReference type="Proteomes" id="UP000192789"/>
    </source>
</evidence>
<evidence type="ECO:0000313" key="12">
    <source>
        <dbReference type="EMBL" id="ORJ30813.1"/>
    </source>
</evidence>
<evidence type="ECO:0000259" key="10">
    <source>
        <dbReference type="PROSITE" id="PS50893"/>
    </source>
</evidence>
<dbReference type="InterPro" id="IPR003439">
    <property type="entry name" value="ABC_transporter-like_ATP-bd"/>
</dbReference>
<keyword evidence="2" id="KW-0813">Transport</keyword>
<evidence type="ECO:0000256" key="9">
    <source>
        <dbReference type="SAM" id="Phobius"/>
    </source>
</evidence>
<protein>
    <submittedName>
        <fullName evidence="12">Multidrug ABC transporter ATP-binding protein</fullName>
    </submittedName>
</protein>
<evidence type="ECO:0000256" key="7">
    <source>
        <dbReference type="ARBA" id="ARBA00022989"/>
    </source>
</evidence>
<keyword evidence="6 12" id="KW-0067">ATP-binding</keyword>
<dbReference type="EMBL" id="LNVG01000002">
    <property type="protein sequence ID" value="ORJ30813.1"/>
    <property type="molecule type" value="Genomic_DNA"/>
</dbReference>
<feature type="transmembrane region" description="Helical" evidence="9">
    <location>
        <begin position="282"/>
        <end position="305"/>
    </location>
</feature>
<feature type="transmembrane region" description="Helical" evidence="9">
    <location>
        <begin position="20"/>
        <end position="48"/>
    </location>
</feature>
<feature type="domain" description="ABC transporter" evidence="10">
    <location>
        <begin position="338"/>
        <end position="571"/>
    </location>
</feature>
<dbReference type="PROSITE" id="PS50893">
    <property type="entry name" value="ABC_TRANSPORTER_2"/>
    <property type="match status" value="1"/>
</dbReference>
<dbReference type="SUPFAM" id="SSF52540">
    <property type="entry name" value="P-loop containing nucleoside triphosphate hydrolases"/>
    <property type="match status" value="1"/>
</dbReference>
<dbReference type="InterPro" id="IPR039421">
    <property type="entry name" value="Type_1_exporter"/>
</dbReference>
<organism evidence="12 13">
    <name type="scientific">Streptococcus oralis subsp. tigurinus</name>
    <dbReference type="NCBI Taxonomy" id="1077464"/>
    <lineage>
        <taxon>Bacteria</taxon>
        <taxon>Bacillati</taxon>
        <taxon>Bacillota</taxon>
        <taxon>Bacilli</taxon>
        <taxon>Lactobacillales</taxon>
        <taxon>Streptococcaceae</taxon>
        <taxon>Streptococcus</taxon>
    </lineage>
</organism>
<dbReference type="InterPro" id="IPR036640">
    <property type="entry name" value="ABC1_TM_sf"/>
</dbReference>
<dbReference type="PANTHER" id="PTHR24221:SF397">
    <property type="entry name" value="ABC TRANSPORTER, ATP-BINDING TRANSMEMBRANE PROTEIN"/>
    <property type="match status" value="1"/>
</dbReference>
<name>A0A1X0WVM4_STROR</name>
<evidence type="ECO:0000256" key="4">
    <source>
        <dbReference type="ARBA" id="ARBA00022692"/>
    </source>
</evidence>
<evidence type="ECO:0000256" key="1">
    <source>
        <dbReference type="ARBA" id="ARBA00004651"/>
    </source>
</evidence>
<feature type="domain" description="ABC transmembrane type-1" evidence="11">
    <location>
        <begin position="20"/>
        <end position="300"/>
    </location>
</feature>
<feature type="transmembrane region" description="Helical" evidence="9">
    <location>
        <begin position="60"/>
        <end position="78"/>
    </location>
</feature>
<dbReference type="Pfam" id="PF00005">
    <property type="entry name" value="ABC_tran"/>
    <property type="match status" value="1"/>
</dbReference>
<dbReference type="GO" id="GO:0140359">
    <property type="term" value="F:ABC-type transporter activity"/>
    <property type="evidence" value="ECO:0007669"/>
    <property type="project" value="InterPro"/>
</dbReference>
<evidence type="ECO:0000256" key="8">
    <source>
        <dbReference type="ARBA" id="ARBA00023136"/>
    </source>
</evidence>
<reference evidence="12 13" key="1">
    <citation type="journal article" date="2016" name="PLoS ONE">
        <title>Comparative Genomics Analysis of Streptococcus tigurinus Strains Identifies Genetic Elements Specifically and Uniquely Present in Highly Virulent Strains.</title>
        <authorList>
            <person name="Diene S.M."/>
            <person name="Francois P."/>
            <person name="Zbinden A."/>
            <person name="Entenza J.M."/>
            <person name="Resch G."/>
        </authorList>
    </citation>
    <scope>NUCLEOTIDE SEQUENCE [LARGE SCALE GENOMIC DNA]</scope>
    <source>
        <strain evidence="12 13">AZ_14</strain>
    </source>
</reference>
<dbReference type="SUPFAM" id="SSF90123">
    <property type="entry name" value="ABC transporter transmembrane region"/>
    <property type="match status" value="1"/>
</dbReference>
<keyword evidence="5" id="KW-0547">Nucleotide-binding</keyword>
<sequence length="584" mass="64224">MIQMFRRLLDFSGMERKRLILSFIFHMCNSVFEMLPIMAVLAVLNGILLSLSSGFMSIKTIWAALGIMLLSISGRILFTNLSAVKRTLGSFSMCSKWRMELGEKLKRVPMGYFNEHRLGDITAAVTTTLGDLETNAVTVMEAVAGGFIHAAVIGIWLLFYEWKIGVLMFIGLFLSLCVYAKTQKAGMKYSPRRQAAQAGLVTGILEYIQGMSVIKAFGLADRSDKSVDAAINESAEANIALEKVFSGLAAVFQMIFKFARFAILVVAPYLLMNGEITPEKCLLLIVASFMIYTTVELAGSTAAVARVVDASLDRLETISNIPLLDEKGTDLIPKAYDITVSNISFAYEEKEILHDVSFSVPQGTSCAIVGPSGSGKTTLCSLIARFWDVKDGEILLGGVNVKDYTCDSLLKNFSIVFQRVYLFEDTIENNILFGKPQSTKEEIVSAAKKACCHDFISALPDGYQTKIGEGGATLSGGEKQRISIARAILKDAPVVILDEATASVDPENERELQQAISELTKNKTLLMIAHRLNTVREADQILVLENGRIVQRGKHQELIQQEGLYRRFVEIRGNAIGWKLGGLE</sequence>
<dbReference type="Pfam" id="PF00664">
    <property type="entry name" value="ABC_membrane"/>
    <property type="match status" value="1"/>
</dbReference>
<evidence type="ECO:0000256" key="2">
    <source>
        <dbReference type="ARBA" id="ARBA00022448"/>
    </source>
</evidence>
<dbReference type="PROSITE" id="PS50929">
    <property type="entry name" value="ABC_TM1F"/>
    <property type="match status" value="1"/>
</dbReference>
<proteinExistence type="predicted"/>
<comment type="caution">
    <text evidence="12">The sequence shown here is derived from an EMBL/GenBank/DDBJ whole genome shotgun (WGS) entry which is preliminary data.</text>
</comment>
<accession>A0A1X0WVM4</accession>
<evidence type="ECO:0000256" key="5">
    <source>
        <dbReference type="ARBA" id="ARBA00022741"/>
    </source>
</evidence>
<dbReference type="PANTHER" id="PTHR24221">
    <property type="entry name" value="ATP-BINDING CASSETTE SUB-FAMILY B"/>
    <property type="match status" value="1"/>
</dbReference>
<dbReference type="InterPro" id="IPR011527">
    <property type="entry name" value="ABC1_TM_dom"/>
</dbReference>
<dbReference type="InterPro" id="IPR027417">
    <property type="entry name" value="P-loop_NTPase"/>
</dbReference>
<dbReference type="GO" id="GO:0034040">
    <property type="term" value="F:ATPase-coupled lipid transmembrane transporter activity"/>
    <property type="evidence" value="ECO:0007669"/>
    <property type="project" value="TreeGrafter"/>
</dbReference>
<feature type="transmembrane region" description="Helical" evidence="9">
    <location>
        <begin position="164"/>
        <end position="182"/>
    </location>
</feature>
<keyword evidence="7 9" id="KW-1133">Transmembrane helix</keyword>
<evidence type="ECO:0000256" key="6">
    <source>
        <dbReference type="ARBA" id="ARBA00022840"/>
    </source>
</evidence>
<dbReference type="Gene3D" id="1.20.1560.10">
    <property type="entry name" value="ABC transporter type 1, transmembrane domain"/>
    <property type="match status" value="1"/>
</dbReference>
<dbReference type="Proteomes" id="UP000192789">
    <property type="component" value="Unassembled WGS sequence"/>
</dbReference>
<keyword evidence="8 9" id="KW-0472">Membrane</keyword>
<dbReference type="FunFam" id="3.40.50.300:FF:000221">
    <property type="entry name" value="Multidrug ABC transporter ATP-binding protein"/>
    <property type="match status" value="1"/>
</dbReference>
<evidence type="ECO:0000256" key="3">
    <source>
        <dbReference type="ARBA" id="ARBA00022475"/>
    </source>
</evidence>
<keyword evidence="3" id="KW-1003">Cell membrane</keyword>
<keyword evidence="4 9" id="KW-0812">Transmembrane</keyword>
<dbReference type="InterPro" id="IPR017871">
    <property type="entry name" value="ABC_transporter-like_CS"/>
</dbReference>
<dbReference type="SMART" id="SM00382">
    <property type="entry name" value="AAA"/>
    <property type="match status" value="1"/>
</dbReference>
<dbReference type="GO" id="GO:0005524">
    <property type="term" value="F:ATP binding"/>
    <property type="evidence" value="ECO:0007669"/>
    <property type="project" value="UniProtKB-KW"/>
</dbReference>
<dbReference type="GO" id="GO:0005886">
    <property type="term" value="C:plasma membrane"/>
    <property type="evidence" value="ECO:0007669"/>
    <property type="project" value="UniProtKB-SubCell"/>
</dbReference>
<dbReference type="GeneID" id="89620821"/>
<gene>
    <name evidence="12" type="ORF">ATE35_04635</name>
</gene>
<feature type="transmembrane region" description="Helical" evidence="9">
    <location>
        <begin position="248"/>
        <end position="270"/>
    </location>
</feature>
<dbReference type="Gene3D" id="3.40.50.300">
    <property type="entry name" value="P-loop containing nucleotide triphosphate hydrolases"/>
    <property type="match status" value="1"/>
</dbReference>
<dbReference type="RefSeq" id="WP_009346315.1">
    <property type="nucleotide sequence ID" value="NZ_LNVG01000002.1"/>
</dbReference>
<dbReference type="GO" id="GO:0016887">
    <property type="term" value="F:ATP hydrolysis activity"/>
    <property type="evidence" value="ECO:0007669"/>
    <property type="project" value="InterPro"/>
</dbReference>
<comment type="subcellular location">
    <subcellularLocation>
        <location evidence="1">Cell membrane</location>
        <topology evidence="1">Multi-pass membrane protein</topology>
    </subcellularLocation>
</comment>
<dbReference type="InterPro" id="IPR003593">
    <property type="entry name" value="AAA+_ATPase"/>
</dbReference>
<dbReference type="AlphaFoldDB" id="A0A1X0WVM4"/>
<dbReference type="PROSITE" id="PS00211">
    <property type="entry name" value="ABC_TRANSPORTER_1"/>
    <property type="match status" value="1"/>
</dbReference>
<evidence type="ECO:0000259" key="11">
    <source>
        <dbReference type="PROSITE" id="PS50929"/>
    </source>
</evidence>